<dbReference type="InterPro" id="IPR036259">
    <property type="entry name" value="MFS_trans_sf"/>
</dbReference>
<proteinExistence type="predicted"/>
<evidence type="ECO:0000256" key="1">
    <source>
        <dbReference type="ARBA" id="ARBA00004141"/>
    </source>
</evidence>
<comment type="caution">
    <text evidence="5">The sequence shown here is derived from an EMBL/GenBank/DDBJ whole genome shotgun (WGS) entry which is preliminary data.</text>
</comment>
<dbReference type="EMBL" id="JADFTS010000009">
    <property type="protein sequence ID" value="KAF9588363.1"/>
    <property type="molecule type" value="Genomic_DNA"/>
</dbReference>
<reference evidence="5 6" key="1">
    <citation type="submission" date="2020-10" db="EMBL/GenBank/DDBJ databases">
        <title>The Coptis chinensis genome and diversification of protoberbering-type alkaloids.</title>
        <authorList>
            <person name="Wang B."/>
            <person name="Shu S."/>
            <person name="Song C."/>
            <person name="Liu Y."/>
        </authorList>
    </citation>
    <scope>NUCLEOTIDE SEQUENCE [LARGE SCALE GENOMIC DNA]</scope>
    <source>
        <strain evidence="5">HL-2020</strain>
        <tissue evidence="5">Leaf</tissue>
    </source>
</reference>
<evidence type="ECO:0000313" key="5">
    <source>
        <dbReference type="EMBL" id="KAF9588363.1"/>
    </source>
</evidence>
<dbReference type="AlphaFoldDB" id="A0A835GYQ0"/>
<evidence type="ECO:0000256" key="3">
    <source>
        <dbReference type="ARBA" id="ARBA00022989"/>
    </source>
</evidence>
<evidence type="ECO:0000256" key="4">
    <source>
        <dbReference type="ARBA" id="ARBA00023136"/>
    </source>
</evidence>
<name>A0A835GYQ0_9MAGN</name>
<keyword evidence="3" id="KW-1133">Transmembrane helix</keyword>
<organism evidence="5 6">
    <name type="scientific">Coptis chinensis</name>
    <dbReference type="NCBI Taxonomy" id="261450"/>
    <lineage>
        <taxon>Eukaryota</taxon>
        <taxon>Viridiplantae</taxon>
        <taxon>Streptophyta</taxon>
        <taxon>Embryophyta</taxon>
        <taxon>Tracheophyta</taxon>
        <taxon>Spermatophyta</taxon>
        <taxon>Magnoliopsida</taxon>
        <taxon>Ranunculales</taxon>
        <taxon>Ranunculaceae</taxon>
        <taxon>Coptidoideae</taxon>
        <taxon>Coptis</taxon>
    </lineage>
</organism>
<dbReference type="OrthoDB" id="1298255at2759"/>
<dbReference type="GO" id="GO:0016020">
    <property type="term" value="C:membrane"/>
    <property type="evidence" value="ECO:0007669"/>
    <property type="project" value="UniProtKB-SubCell"/>
</dbReference>
<dbReference type="Proteomes" id="UP000631114">
    <property type="component" value="Unassembled WGS sequence"/>
</dbReference>
<evidence type="ECO:0000313" key="6">
    <source>
        <dbReference type="Proteomes" id="UP000631114"/>
    </source>
</evidence>
<sequence>MYIWNETKTREQDPQGVIATLCFFRFWLGFGIGGDYSLSATIMSEYANKKTRGAFLLFFVFAMQDAKQAAADMSKNLFQKDIFSAIGWIPKANAMNALDEVFKIARAQTLIALCSTVPGYWFTVAFIDHLGRVWYCERKLHDFECTEFGIANANSMTLNAQSLVLQTQTPCLGMHRVWYCKRKLHDFECTKFGIANANSMSWNAQSLVSRTQTP</sequence>
<gene>
    <name evidence="5" type="ORF">IFM89_008793</name>
</gene>
<dbReference type="Gene3D" id="1.20.1250.20">
    <property type="entry name" value="MFS general substrate transporter like domains"/>
    <property type="match status" value="2"/>
</dbReference>
<keyword evidence="2" id="KW-0812">Transmembrane</keyword>
<comment type="subcellular location">
    <subcellularLocation>
        <location evidence="1">Membrane</location>
        <topology evidence="1">Multi-pass membrane protein</topology>
    </subcellularLocation>
</comment>
<evidence type="ECO:0000256" key="2">
    <source>
        <dbReference type="ARBA" id="ARBA00022692"/>
    </source>
</evidence>
<dbReference type="PANTHER" id="PTHR24064">
    <property type="entry name" value="SOLUTE CARRIER FAMILY 22 MEMBER"/>
    <property type="match status" value="1"/>
</dbReference>
<protein>
    <submittedName>
        <fullName evidence="5">Uncharacterized protein</fullName>
    </submittedName>
</protein>
<accession>A0A835GYQ0</accession>
<dbReference type="SUPFAM" id="SSF103473">
    <property type="entry name" value="MFS general substrate transporter"/>
    <property type="match status" value="1"/>
</dbReference>
<keyword evidence="6" id="KW-1185">Reference proteome</keyword>
<keyword evidence="4" id="KW-0472">Membrane</keyword>